<reference evidence="2 3" key="1">
    <citation type="submission" date="2006-02" db="EMBL/GenBank/DDBJ databases">
        <authorList>
            <person name="Moran M.A."/>
            <person name="Kjelleberg S."/>
            <person name="Egan S."/>
            <person name="Saunders N."/>
            <person name="Thomas T."/>
            <person name="Ferriera S."/>
            <person name="Johnson J."/>
            <person name="Kravitz S."/>
            <person name="Halpern A."/>
            <person name="Remington K."/>
            <person name="Beeson K."/>
            <person name="Tran B."/>
            <person name="Rogers Y.-H."/>
            <person name="Friedman R."/>
            <person name="Venter J.C."/>
        </authorList>
    </citation>
    <scope>NUCLEOTIDE SEQUENCE [LARGE SCALE GENOMIC DNA]</scope>
    <source>
        <strain evidence="2 3">D2</strain>
    </source>
</reference>
<accession>A4CDL6</accession>
<dbReference type="eggNOG" id="COG1680">
    <property type="taxonomic scope" value="Bacteria"/>
</dbReference>
<protein>
    <submittedName>
        <fullName evidence="2">Beta-lactamase family protein</fullName>
    </submittedName>
</protein>
<dbReference type="EMBL" id="AAOH01000007">
    <property type="protein sequence ID" value="EAR27058.1"/>
    <property type="molecule type" value="Genomic_DNA"/>
</dbReference>
<dbReference type="HOGENOM" id="CLU_020027_0_2_6"/>
<sequence length="419" mass="46066">MSKLKSLIVIIILALLVWLLVPVYGFYAHKGDLPYWQDATFHLPESLPQQQTTYLVQYANSAKQAMALLHQQQQRINSPAISAAVAIDGQLIWAGASGYADLACQCSATTATQFRIGSTSKALTATALAQLVADKMIDLDAPLSYYFNPIANPAWQSVTARQLASHTSGLPHYKNNTDLIGLYKSIALNEQFDDVTDALELFDSSELLFKPGTQFSYSSYGTVLLSALMQQVSGSTYLDVMQQRVFSPLLMDATQAESQSNKTPNQATFYWQNASQSHLLRPWRSVNLSHRLAAGGFLSTPSDLVKLGSAYLNPHYLSDEIKSLFWTPQKLANGQVNEQNYALGWRVGEAALAAPLGKTKFIHHGGVSRGSQSLLIVLPKYKTAIAININTNTEVFWDFGKISLQLAEIFLNNHSAAIN</sequence>
<dbReference type="Gene3D" id="3.40.710.10">
    <property type="entry name" value="DD-peptidase/beta-lactamase superfamily"/>
    <property type="match status" value="1"/>
</dbReference>
<dbReference type="Pfam" id="PF00144">
    <property type="entry name" value="Beta-lactamase"/>
    <property type="match status" value="1"/>
</dbReference>
<gene>
    <name evidence="2" type="ORF">PTD2_05290</name>
</gene>
<dbReference type="SUPFAM" id="SSF56601">
    <property type="entry name" value="beta-lactamase/transpeptidase-like"/>
    <property type="match status" value="1"/>
</dbReference>
<dbReference type="InterPro" id="IPR001466">
    <property type="entry name" value="Beta-lactam-related"/>
</dbReference>
<organism evidence="2 3">
    <name type="scientific">Pseudoalteromonas tunicata D2</name>
    <dbReference type="NCBI Taxonomy" id="87626"/>
    <lineage>
        <taxon>Bacteria</taxon>
        <taxon>Pseudomonadati</taxon>
        <taxon>Pseudomonadota</taxon>
        <taxon>Gammaproteobacteria</taxon>
        <taxon>Alteromonadales</taxon>
        <taxon>Pseudoalteromonadaceae</taxon>
        <taxon>Pseudoalteromonas</taxon>
    </lineage>
</organism>
<dbReference type="InterPro" id="IPR052794">
    <property type="entry name" value="Mito_Ser_Protease_LACTB"/>
</dbReference>
<dbReference type="STRING" id="87626.PTD2_05290"/>
<dbReference type="OrthoDB" id="5638366at2"/>
<dbReference type="InterPro" id="IPR012338">
    <property type="entry name" value="Beta-lactam/transpept-like"/>
</dbReference>
<proteinExistence type="predicted"/>
<dbReference type="GO" id="GO:0008233">
    <property type="term" value="F:peptidase activity"/>
    <property type="evidence" value="ECO:0007669"/>
    <property type="project" value="TreeGrafter"/>
</dbReference>
<evidence type="ECO:0000313" key="3">
    <source>
        <dbReference type="Proteomes" id="UP000006201"/>
    </source>
</evidence>
<feature type="domain" description="Beta-lactamase-related" evidence="1">
    <location>
        <begin position="70"/>
        <end position="394"/>
    </location>
</feature>
<dbReference type="Proteomes" id="UP000006201">
    <property type="component" value="Unassembled WGS sequence"/>
</dbReference>
<evidence type="ECO:0000313" key="2">
    <source>
        <dbReference type="EMBL" id="EAR27058.1"/>
    </source>
</evidence>
<name>A4CDL6_9GAMM</name>
<evidence type="ECO:0000259" key="1">
    <source>
        <dbReference type="Pfam" id="PF00144"/>
    </source>
</evidence>
<dbReference type="PANTHER" id="PTHR46520:SF1">
    <property type="entry name" value="SERINE BETA-LACTAMASE-LIKE PROTEIN LACTB, MITOCHONDRIAL"/>
    <property type="match status" value="1"/>
</dbReference>
<keyword evidence="3" id="KW-1185">Reference proteome</keyword>
<dbReference type="GO" id="GO:0006508">
    <property type="term" value="P:proteolysis"/>
    <property type="evidence" value="ECO:0007669"/>
    <property type="project" value="TreeGrafter"/>
</dbReference>
<dbReference type="AlphaFoldDB" id="A4CDL6"/>
<dbReference type="GO" id="GO:0019216">
    <property type="term" value="P:regulation of lipid metabolic process"/>
    <property type="evidence" value="ECO:0007669"/>
    <property type="project" value="TreeGrafter"/>
</dbReference>
<comment type="caution">
    <text evidence="2">The sequence shown here is derived from an EMBL/GenBank/DDBJ whole genome shotgun (WGS) entry which is preliminary data.</text>
</comment>
<dbReference type="RefSeq" id="WP_009838921.1">
    <property type="nucleotide sequence ID" value="NZ_AAOH01000007.1"/>
</dbReference>
<dbReference type="PANTHER" id="PTHR46520">
    <property type="entry name" value="SERINE BETA-LACTAMASE-LIKE PROTEIN LACTB, MITOCHONDRIAL"/>
    <property type="match status" value="1"/>
</dbReference>